<keyword evidence="13" id="KW-1185">Reference proteome</keyword>
<evidence type="ECO:0000313" key="12">
    <source>
        <dbReference type="EMBL" id="BAL93722.1"/>
    </source>
</evidence>
<feature type="domain" description="PLD phosphodiesterase" evidence="11">
    <location>
        <begin position="286"/>
        <end position="313"/>
    </location>
</feature>
<dbReference type="SMART" id="SM00155">
    <property type="entry name" value="PLDc"/>
    <property type="match status" value="2"/>
</dbReference>
<dbReference type="PANTHER" id="PTHR21248:SF23">
    <property type="entry name" value="CARDIOLIPIN SYNTHASE B"/>
    <property type="match status" value="1"/>
</dbReference>
<proteinExistence type="inferred from homology"/>
<keyword evidence="1 9" id="KW-1003">Cell membrane</keyword>
<evidence type="ECO:0000256" key="9">
    <source>
        <dbReference type="HAMAP-Rule" id="MF_01917"/>
    </source>
</evidence>
<dbReference type="HAMAP" id="MF_01917">
    <property type="entry name" value="Cardiolipin_synth_ClsB"/>
    <property type="match status" value="1"/>
</dbReference>
<feature type="active site" evidence="9">
    <location>
        <position position="291"/>
    </location>
</feature>
<dbReference type="STRING" id="983917.RGE_03770"/>
<evidence type="ECO:0000313" key="13">
    <source>
        <dbReference type="Proteomes" id="UP000007883"/>
    </source>
</evidence>
<reference evidence="12 13" key="1">
    <citation type="journal article" date="2012" name="J. Bacteriol.">
        <title>Complete genome sequence of phototrophic betaproteobacterium Rubrivivax gelatinosus IL144.</title>
        <authorList>
            <person name="Nagashima S."/>
            <person name="Kamimura A."/>
            <person name="Shimizu T."/>
            <person name="Nakamura-isaki S."/>
            <person name="Aono E."/>
            <person name="Sakamoto K."/>
            <person name="Ichikawa N."/>
            <person name="Nakazawa H."/>
            <person name="Sekine M."/>
            <person name="Yamazaki S."/>
            <person name="Fujita N."/>
            <person name="Shimada K."/>
            <person name="Hanada S."/>
            <person name="Nagashima K.V.P."/>
        </authorList>
    </citation>
    <scope>NUCLEOTIDE SEQUENCE [LARGE SCALE GENOMIC DNA]</scope>
    <source>
        <strain evidence="13">NBRC 100245 / IL144</strain>
    </source>
</reference>
<dbReference type="PANTHER" id="PTHR21248">
    <property type="entry name" value="CARDIOLIPIN SYNTHASE"/>
    <property type="match status" value="1"/>
</dbReference>
<evidence type="ECO:0000259" key="11">
    <source>
        <dbReference type="PROSITE" id="PS50035"/>
    </source>
</evidence>
<dbReference type="Gene3D" id="3.30.870.10">
    <property type="entry name" value="Endonuclease Chain A"/>
    <property type="match status" value="2"/>
</dbReference>
<dbReference type="GO" id="GO:0008808">
    <property type="term" value="F:cardiolipin synthase activity"/>
    <property type="evidence" value="ECO:0007669"/>
    <property type="project" value="InterPro"/>
</dbReference>
<evidence type="ECO:0000256" key="7">
    <source>
        <dbReference type="ARBA" id="ARBA00023209"/>
    </source>
</evidence>
<dbReference type="CDD" id="cd09110">
    <property type="entry name" value="PLDc_CLS_1"/>
    <property type="match status" value="1"/>
</dbReference>
<dbReference type="GO" id="GO:0032049">
    <property type="term" value="P:cardiolipin biosynthetic process"/>
    <property type="evidence" value="ECO:0007669"/>
    <property type="project" value="InterPro"/>
</dbReference>
<evidence type="ECO:0000256" key="8">
    <source>
        <dbReference type="ARBA" id="ARBA00023264"/>
    </source>
</evidence>
<comment type="function">
    <text evidence="9">Catalyzes the phosphatidyl group transfer from one phosphatidylglycerol molecule to another to form cardiolipin (CL) (diphosphatidylglycerol) and glycerol.</text>
</comment>
<keyword evidence="8 9" id="KW-1208">Phospholipid metabolism</keyword>
<keyword evidence="6 9" id="KW-0472">Membrane</keyword>
<feature type="active site" evidence="9">
    <location>
        <position position="115"/>
    </location>
</feature>
<gene>
    <name evidence="12" type="primary">ybhO</name>
    <name evidence="9" type="synonym">clsB</name>
    <name evidence="12" type="ordered locus">RGE_03770</name>
</gene>
<organism evidence="12 13">
    <name type="scientific">Rubrivivax gelatinosus (strain NBRC 100245 / IL144)</name>
    <dbReference type="NCBI Taxonomy" id="983917"/>
    <lineage>
        <taxon>Bacteria</taxon>
        <taxon>Pseudomonadati</taxon>
        <taxon>Pseudomonadota</taxon>
        <taxon>Betaproteobacteria</taxon>
        <taxon>Burkholderiales</taxon>
        <taxon>Sphaerotilaceae</taxon>
        <taxon>Rubrivivax</taxon>
    </lineage>
</organism>
<feature type="domain" description="PLD phosphodiesterase" evidence="11">
    <location>
        <begin position="110"/>
        <end position="137"/>
    </location>
</feature>
<dbReference type="InterPro" id="IPR001736">
    <property type="entry name" value="PLipase_D/transphosphatidylase"/>
</dbReference>
<name>I0HL35_RUBGI</name>
<feature type="active site" evidence="9">
    <location>
        <position position="298"/>
    </location>
</feature>
<comment type="catalytic activity">
    <reaction evidence="9">
        <text>2 a 1,2-diacyl-sn-glycero-3-phospho-(1'-sn-glycerol) = a cardiolipin + glycerol</text>
        <dbReference type="Rhea" id="RHEA:31451"/>
        <dbReference type="ChEBI" id="CHEBI:17754"/>
        <dbReference type="ChEBI" id="CHEBI:62237"/>
        <dbReference type="ChEBI" id="CHEBI:64716"/>
    </reaction>
</comment>
<dbReference type="SUPFAM" id="SSF56024">
    <property type="entry name" value="Phospholipase D/nuclease"/>
    <property type="match status" value="2"/>
</dbReference>
<dbReference type="HOGENOM" id="CLU_038053_0_0_4"/>
<dbReference type="KEGG" id="rge:RGE_03770"/>
<dbReference type="RefSeq" id="WP_014426598.1">
    <property type="nucleotide sequence ID" value="NC_017075.1"/>
</dbReference>
<feature type="active site" evidence="9">
    <location>
        <position position="117"/>
    </location>
</feature>
<comment type="similarity">
    <text evidence="9">Belongs to the phospholipase D family. Cardiolipin synthase subfamily. ClsB sub-subfamily.</text>
</comment>
<dbReference type="CDD" id="cd09159">
    <property type="entry name" value="PLDc_ybhO_like_2"/>
    <property type="match status" value="1"/>
</dbReference>
<dbReference type="NCBIfam" id="NF008427">
    <property type="entry name" value="PRK11263.1"/>
    <property type="match status" value="1"/>
</dbReference>
<dbReference type="AlphaFoldDB" id="I0HL35"/>
<dbReference type="Pfam" id="PF13091">
    <property type="entry name" value="PLDc_2"/>
    <property type="match status" value="2"/>
</dbReference>
<dbReference type="InterPro" id="IPR025202">
    <property type="entry name" value="PLD-like_dom"/>
</dbReference>
<feature type="compositionally biased region" description="Basic and acidic residues" evidence="10">
    <location>
        <begin position="403"/>
        <end position="414"/>
    </location>
</feature>
<dbReference type="InterPro" id="IPR030872">
    <property type="entry name" value="Cardiolipin_synth_ClsB"/>
</dbReference>
<feature type="active site" evidence="9">
    <location>
        <position position="293"/>
    </location>
</feature>
<dbReference type="EC" id="2.7.8.-" evidence="9"/>
<comment type="subcellular location">
    <subcellularLocation>
        <location evidence="9">Cell membrane</location>
        <topology evidence="9">Peripheral membrane protein</topology>
    </subcellularLocation>
</comment>
<keyword evidence="2 9" id="KW-0444">Lipid biosynthesis</keyword>
<evidence type="ECO:0000256" key="10">
    <source>
        <dbReference type="SAM" id="MobiDB-lite"/>
    </source>
</evidence>
<evidence type="ECO:0000256" key="6">
    <source>
        <dbReference type="ARBA" id="ARBA00023136"/>
    </source>
</evidence>
<keyword evidence="3 9" id="KW-0808">Transferase</keyword>
<keyword evidence="5 9" id="KW-0443">Lipid metabolism</keyword>
<keyword evidence="4" id="KW-0677">Repeat</keyword>
<evidence type="ECO:0000256" key="5">
    <source>
        <dbReference type="ARBA" id="ARBA00023098"/>
    </source>
</evidence>
<protein>
    <recommendedName>
        <fullName evidence="9">Cardiolipin synthase B</fullName>
        <shortName evidence="9">CL synthase</shortName>
        <ecNumber evidence="9">2.7.8.-</ecNumber>
    </recommendedName>
</protein>
<feature type="active site" evidence="9">
    <location>
        <position position="122"/>
    </location>
</feature>
<accession>I0HL35</accession>
<feature type="compositionally biased region" description="Low complexity" evidence="10">
    <location>
        <begin position="393"/>
        <end position="402"/>
    </location>
</feature>
<evidence type="ECO:0000256" key="4">
    <source>
        <dbReference type="ARBA" id="ARBA00022737"/>
    </source>
</evidence>
<dbReference type="GO" id="GO:0005886">
    <property type="term" value="C:plasma membrane"/>
    <property type="evidence" value="ECO:0007669"/>
    <property type="project" value="UniProtKB-SubCell"/>
</dbReference>
<dbReference type="eggNOG" id="COG1502">
    <property type="taxonomic scope" value="Bacteria"/>
</dbReference>
<feature type="region of interest" description="Disordered" evidence="10">
    <location>
        <begin position="171"/>
        <end position="190"/>
    </location>
</feature>
<evidence type="ECO:0000256" key="1">
    <source>
        <dbReference type="ARBA" id="ARBA00022475"/>
    </source>
</evidence>
<feature type="region of interest" description="Disordered" evidence="10">
    <location>
        <begin position="393"/>
        <end position="414"/>
    </location>
</feature>
<keyword evidence="7 9" id="KW-0594">Phospholipid biosynthesis</keyword>
<sequence length="414" mass="46757">MKRRPRWQDGNAVELLENGEAFFPAVFDAIRNARHEVLLETFILFEDKVGLALHAALLEAAQRGVQVDVMVDGFGSPDLSPEFTGSLRAAGVRLRSFDPSWRLFGKRFNVLRRMHRKIVVVDGETAFVGGINYSADHLADYGPEAKQDYSVRLRGPVVETIRQFAIGAIRGGTRGEPPVQRPRLPPPRAEGPVQAMLVTRDNLEHRADIERQYRAALRAARHSVIIANAYFFPGWRFLKELRRAARRGVVVRLILQGTPDMPIVKTAAGLLYDHLLRDGVHIHEYCDRPMHGKVAVVDEDWATVGSSNLDPLSLSLNLEANVILRDRGFAAQLRERLQHLIRHSCEEVQPEPTPRWRLWVRMRSYFVLRFAQRFPLWARVLPAHRPTLELVEAPPGAAPAPAERADEARGLHVG</sequence>
<evidence type="ECO:0000256" key="3">
    <source>
        <dbReference type="ARBA" id="ARBA00022679"/>
    </source>
</evidence>
<dbReference type="PROSITE" id="PS50035">
    <property type="entry name" value="PLD"/>
    <property type="match status" value="2"/>
</dbReference>
<dbReference type="PATRIC" id="fig|983917.3.peg.370"/>
<dbReference type="Proteomes" id="UP000007883">
    <property type="component" value="Chromosome"/>
</dbReference>
<feature type="compositionally biased region" description="Pro residues" evidence="10">
    <location>
        <begin position="179"/>
        <end position="189"/>
    </location>
</feature>
<evidence type="ECO:0000256" key="2">
    <source>
        <dbReference type="ARBA" id="ARBA00022516"/>
    </source>
</evidence>
<dbReference type="EMBL" id="AP012320">
    <property type="protein sequence ID" value="BAL93722.1"/>
    <property type="molecule type" value="Genomic_DNA"/>
</dbReference>